<dbReference type="Pfam" id="PF22599">
    <property type="entry name" value="SecDF_P1_head"/>
    <property type="match status" value="1"/>
</dbReference>
<dbReference type="InterPro" id="IPR022813">
    <property type="entry name" value="SecD/SecF_arch_bac"/>
</dbReference>
<evidence type="ECO:0000256" key="4">
    <source>
        <dbReference type="ARBA" id="ARBA00022692"/>
    </source>
</evidence>
<dbReference type="Pfam" id="PF02355">
    <property type="entry name" value="SecD_SecF_C"/>
    <property type="match status" value="1"/>
</dbReference>
<comment type="caution">
    <text evidence="9">Lacks conserved residue(s) required for the propagation of feature annotation.</text>
</comment>
<evidence type="ECO:0000259" key="12">
    <source>
        <dbReference type="PROSITE" id="PS50198"/>
    </source>
</evidence>
<dbReference type="NCBIfam" id="TIGR00916">
    <property type="entry name" value="2A0604s01"/>
    <property type="match status" value="1"/>
</dbReference>
<gene>
    <name evidence="9" type="primary">secD</name>
    <name evidence="13" type="ORF">UU43_C0004G0044</name>
</gene>
<feature type="transmembrane region" description="Helical" evidence="9">
    <location>
        <begin position="523"/>
        <end position="546"/>
    </location>
</feature>
<name>A0A0G0UVQ6_9BACT</name>
<dbReference type="GO" id="GO:0003755">
    <property type="term" value="F:peptidyl-prolyl cis-trans isomerase activity"/>
    <property type="evidence" value="ECO:0007669"/>
    <property type="project" value="UniProtKB-KW"/>
</dbReference>
<dbReference type="InterPro" id="IPR000297">
    <property type="entry name" value="PPIase_PpiC"/>
</dbReference>
<comment type="similarity">
    <text evidence="9">Belongs to the SecD/SecF family. SecD subfamily.</text>
</comment>
<sequence length="569" mass="62561">MADAKKMLSKRRIKLTFVGVFVLTVLAVLTAIPKGPNWFGKETKIHLGLDLQGGAHLVYQADISNIPSGDRESAVEGTRDVIERRVNALGVSEPLVQTNKSDKNYRLIVELPGVTDVNEAIKQIGQTPVLEFKTYTTTPAETALTSDQEKQRDEFNTAQQDRAKVALDKVKKDPTSFEDQANQLSEDPGNTDSEGKKRGGDLGWAKKGAYVPEFEKALFETLKDGEVAQYLIQTQFGWHIIQRIESRKDDTGEEEVHGRHILFKQWEQPQQQNVEWNNTELSGKQLKRSAVQFDPNTGQPTIALTFNDDGAKLFEKITEENVGKQVAIFLDGLIISAPTVQQKITGGQAVITGTFTVAEAKEVSQSLNAGALPVPIQLVSQQSVGPTLGKASLEKSFVAALIGFLLVLVFMVGFYRFPGFLSVITLGVYGMVVISIFKLMPVTLTLSGIAGFVLSIGMAVDANVLIFERIKEELYRGQTLRASVDEGFRRAWSAIRDGNISTLITAFVLMTFGTSMIKGFAITLTIGVLVSMFSAITVSRVLLLLLSSLKIFQAPRWWGISKKQTDISI</sequence>
<dbReference type="PATRIC" id="fig|1618635.3.peg.342"/>
<evidence type="ECO:0000256" key="6">
    <source>
        <dbReference type="ARBA" id="ARBA00022989"/>
    </source>
</evidence>
<evidence type="ECO:0000256" key="9">
    <source>
        <dbReference type="HAMAP-Rule" id="MF_01463"/>
    </source>
</evidence>
<dbReference type="GO" id="GO:0006605">
    <property type="term" value="P:protein targeting"/>
    <property type="evidence" value="ECO:0007669"/>
    <property type="project" value="UniProtKB-UniRule"/>
</dbReference>
<organism evidence="13 14">
    <name type="scientific">Candidatus Falkowbacteria bacterium GW2011_GWA2_41_14</name>
    <dbReference type="NCBI Taxonomy" id="1618635"/>
    <lineage>
        <taxon>Bacteria</taxon>
        <taxon>Candidatus Falkowiibacteriota</taxon>
    </lineage>
</organism>
<dbReference type="Gene3D" id="3.30.1360.200">
    <property type="match status" value="1"/>
</dbReference>
<dbReference type="InterPro" id="IPR055344">
    <property type="entry name" value="SecD_SecF_C_bact"/>
</dbReference>
<dbReference type="Pfam" id="PF21760">
    <property type="entry name" value="SecD_1st"/>
    <property type="match status" value="1"/>
</dbReference>
<dbReference type="HAMAP" id="MF_01463_B">
    <property type="entry name" value="SecD_B"/>
    <property type="match status" value="1"/>
</dbReference>
<comment type="caution">
    <text evidence="13">The sequence shown here is derived from an EMBL/GenBank/DDBJ whole genome shotgun (WGS) entry which is preliminary data.</text>
</comment>
<keyword evidence="10" id="KW-0697">Rotamase</keyword>
<dbReference type="SUPFAM" id="SSF54534">
    <property type="entry name" value="FKBP-like"/>
    <property type="match status" value="1"/>
</dbReference>
<evidence type="ECO:0000256" key="10">
    <source>
        <dbReference type="PROSITE-ProRule" id="PRU00278"/>
    </source>
</evidence>
<protein>
    <recommendedName>
        <fullName evidence="9">Protein translocase subunit SecD</fullName>
    </recommendedName>
</protein>
<evidence type="ECO:0000256" key="2">
    <source>
        <dbReference type="ARBA" id="ARBA00022448"/>
    </source>
</evidence>
<proteinExistence type="inferred from homology"/>
<accession>A0A0G0UVQ6</accession>
<dbReference type="PANTHER" id="PTHR30081:SF1">
    <property type="entry name" value="PROTEIN TRANSLOCASE SUBUNIT SECD"/>
    <property type="match status" value="1"/>
</dbReference>
<dbReference type="Gene3D" id="1.20.1640.10">
    <property type="entry name" value="Multidrug efflux transporter AcrB transmembrane domain"/>
    <property type="match status" value="1"/>
</dbReference>
<comment type="function">
    <text evidence="9">Part of the Sec protein translocase complex. Interacts with the SecYEG preprotein conducting channel. SecDF uses the proton motive force (PMF) to complete protein translocation after the ATP-dependent function of SecA.</text>
</comment>
<dbReference type="InterPro" id="IPR048634">
    <property type="entry name" value="SecD_SecF_C"/>
</dbReference>
<evidence type="ECO:0000256" key="7">
    <source>
        <dbReference type="ARBA" id="ARBA00023010"/>
    </source>
</evidence>
<keyword evidence="2 9" id="KW-0813">Transport</keyword>
<feature type="domain" description="PpiC" evidence="12">
    <location>
        <begin position="139"/>
        <end position="245"/>
    </location>
</feature>
<dbReference type="GO" id="GO:0065002">
    <property type="term" value="P:intracellular protein transmembrane transport"/>
    <property type="evidence" value="ECO:0007669"/>
    <property type="project" value="UniProtKB-UniRule"/>
</dbReference>
<keyword evidence="6 9" id="KW-1133">Transmembrane helix</keyword>
<dbReference type="InterPro" id="IPR005791">
    <property type="entry name" value="SecD"/>
</dbReference>
<feature type="compositionally biased region" description="Polar residues" evidence="11">
    <location>
        <begin position="177"/>
        <end position="192"/>
    </location>
</feature>
<comment type="subunit">
    <text evidence="9">Forms a complex with SecF. Part of the essential Sec protein translocation apparatus which comprises SecA, SecYEG and auxiliary proteins SecDF. Other proteins may also be involved.</text>
</comment>
<dbReference type="Gene3D" id="3.10.50.40">
    <property type="match status" value="1"/>
</dbReference>
<dbReference type="InterPro" id="IPR054384">
    <property type="entry name" value="SecDF_P1_head"/>
</dbReference>
<dbReference type="Pfam" id="PF00639">
    <property type="entry name" value="Rotamase"/>
    <property type="match status" value="1"/>
</dbReference>
<dbReference type="SUPFAM" id="SSF82866">
    <property type="entry name" value="Multidrug efflux transporter AcrB transmembrane domain"/>
    <property type="match status" value="1"/>
</dbReference>
<dbReference type="PANTHER" id="PTHR30081">
    <property type="entry name" value="PROTEIN-EXPORT MEMBRANE PROTEIN SEC"/>
    <property type="match status" value="1"/>
</dbReference>
<evidence type="ECO:0000256" key="11">
    <source>
        <dbReference type="SAM" id="MobiDB-lite"/>
    </source>
</evidence>
<dbReference type="InterPro" id="IPR048631">
    <property type="entry name" value="SecD_1st"/>
</dbReference>
<dbReference type="GO" id="GO:0005886">
    <property type="term" value="C:plasma membrane"/>
    <property type="evidence" value="ECO:0007669"/>
    <property type="project" value="UniProtKB-SubCell"/>
</dbReference>
<feature type="transmembrane region" description="Helical" evidence="9">
    <location>
        <begin position="446"/>
        <end position="467"/>
    </location>
</feature>
<dbReference type="PROSITE" id="PS50198">
    <property type="entry name" value="PPIC_PPIASE_2"/>
    <property type="match status" value="1"/>
</dbReference>
<feature type="transmembrane region" description="Helical" evidence="9">
    <location>
        <begin position="397"/>
        <end position="415"/>
    </location>
</feature>
<evidence type="ECO:0000256" key="5">
    <source>
        <dbReference type="ARBA" id="ARBA00022927"/>
    </source>
</evidence>
<keyword evidence="7 9" id="KW-0811">Translocation</keyword>
<comment type="subcellular location">
    <subcellularLocation>
        <location evidence="1 9">Cell membrane</location>
        <topology evidence="1 9">Multi-pass membrane protein</topology>
    </subcellularLocation>
</comment>
<feature type="transmembrane region" description="Helical" evidence="9">
    <location>
        <begin position="420"/>
        <end position="440"/>
    </location>
</feature>
<keyword evidence="8 9" id="KW-0472">Membrane</keyword>
<feature type="transmembrane region" description="Helical" evidence="9">
    <location>
        <begin position="498"/>
        <end position="517"/>
    </location>
</feature>
<evidence type="ECO:0000313" key="13">
    <source>
        <dbReference type="EMBL" id="KKR91596.1"/>
    </source>
</evidence>
<reference evidence="13 14" key="1">
    <citation type="journal article" date="2015" name="Nature">
        <title>rRNA introns, odd ribosomes, and small enigmatic genomes across a large radiation of phyla.</title>
        <authorList>
            <person name="Brown C.T."/>
            <person name="Hug L.A."/>
            <person name="Thomas B.C."/>
            <person name="Sharon I."/>
            <person name="Castelle C.J."/>
            <person name="Singh A."/>
            <person name="Wilkins M.J."/>
            <person name="Williams K.H."/>
            <person name="Banfield J.F."/>
        </authorList>
    </citation>
    <scope>NUCLEOTIDE SEQUENCE [LARGE SCALE GENOMIC DNA]</scope>
</reference>
<dbReference type="FunFam" id="1.20.1640.10:FF:000004">
    <property type="entry name" value="Protein translocase subunit SecD"/>
    <property type="match status" value="1"/>
</dbReference>
<dbReference type="GO" id="GO:0015450">
    <property type="term" value="F:protein-transporting ATPase activity"/>
    <property type="evidence" value="ECO:0007669"/>
    <property type="project" value="InterPro"/>
</dbReference>
<evidence type="ECO:0000313" key="14">
    <source>
        <dbReference type="Proteomes" id="UP000034190"/>
    </source>
</evidence>
<keyword evidence="3 9" id="KW-1003">Cell membrane</keyword>
<dbReference type="Gene3D" id="3.30.70.3400">
    <property type="match status" value="1"/>
</dbReference>
<keyword evidence="10" id="KW-0413">Isomerase</keyword>
<dbReference type="GO" id="GO:0043952">
    <property type="term" value="P:protein transport by the Sec complex"/>
    <property type="evidence" value="ECO:0007669"/>
    <property type="project" value="UniProtKB-UniRule"/>
</dbReference>
<feature type="region of interest" description="Disordered" evidence="11">
    <location>
        <begin position="168"/>
        <end position="202"/>
    </location>
</feature>
<dbReference type="EMBL" id="LCAP01000004">
    <property type="protein sequence ID" value="KKR91596.1"/>
    <property type="molecule type" value="Genomic_DNA"/>
</dbReference>
<keyword evidence="5 9" id="KW-0653">Protein transport</keyword>
<keyword evidence="4 9" id="KW-0812">Transmembrane</keyword>
<dbReference type="AlphaFoldDB" id="A0A0G0UVQ6"/>
<evidence type="ECO:0000256" key="3">
    <source>
        <dbReference type="ARBA" id="ARBA00022475"/>
    </source>
</evidence>
<evidence type="ECO:0000256" key="1">
    <source>
        <dbReference type="ARBA" id="ARBA00004651"/>
    </source>
</evidence>
<dbReference type="InterPro" id="IPR046357">
    <property type="entry name" value="PPIase_dom_sf"/>
</dbReference>
<dbReference type="Proteomes" id="UP000034190">
    <property type="component" value="Unassembled WGS sequence"/>
</dbReference>
<dbReference type="NCBIfam" id="TIGR01129">
    <property type="entry name" value="secD"/>
    <property type="match status" value="1"/>
</dbReference>
<evidence type="ECO:0000256" key="8">
    <source>
        <dbReference type="ARBA" id="ARBA00023136"/>
    </source>
</evidence>